<keyword evidence="2" id="KW-0489">Methyltransferase</keyword>
<gene>
    <name evidence="8" type="ORF">SAMN05421849_0235</name>
</gene>
<dbReference type="SUPFAM" id="SSF53335">
    <property type="entry name" value="S-adenosyl-L-methionine-dependent methyltransferases"/>
    <property type="match status" value="1"/>
</dbReference>
<evidence type="ECO:0000256" key="1">
    <source>
        <dbReference type="ARBA" id="ARBA00010815"/>
    </source>
</evidence>
<evidence type="ECO:0000256" key="5">
    <source>
        <dbReference type="ARBA" id="ARBA00023098"/>
    </source>
</evidence>
<feature type="active site" evidence="6">
    <location>
        <position position="361"/>
    </location>
</feature>
<evidence type="ECO:0000256" key="4">
    <source>
        <dbReference type="ARBA" id="ARBA00022691"/>
    </source>
</evidence>
<dbReference type="GO" id="GO:0008610">
    <property type="term" value="P:lipid biosynthetic process"/>
    <property type="evidence" value="ECO:0007669"/>
    <property type="project" value="InterPro"/>
</dbReference>
<name>A0A1R3WC70_9RHOB</name>
<dbReference type="STRING" id="515897.SAMN05421849_0235"/>
<feature type="domain" description="DUF7884" evidence="7">
    <location>
        <begin position="17"/>
        <end position="85"/>
    </location>
</feature>
<dbReference type="InterPro" id="IPR050723">
    <property type="entry name" value="CFA/CMAS"/>
</dbReference>
<dbReference type="Pfam" id="PF25371">
    <property type="entry name" value="DUF7884"/>
    <property type="match status" value="1"/>
</dbReference>
<dbReference type="PIRSF" id="PIRSF003085">
    <property type="entry name" value="CMAS"/>
    <property type="match status" value="1"/>
</dbReference>
<dbReference type="Gene3D" id="3.40.50.150">
    <property type="entry name" value="Vaccinia Virus protein VP39"/>
    <property type="match status" value="1"/>
</dbReference>
<organism evidence="8 9">
    <name type="scientific">Pontibaca methylaminivorans</name>
    <dbReference type="NCBI Taxonomy" id="515897"/>
    <lineage>
        <taxon>Bacteria</taxon>
        <taxon>Pseudomonadati</taxon>
        <taxon>Pseudomonadota</taxon>
        <taxon>Alphaproteobacteria</taxon>
        <taxon>Rhodobacterales</taxon>
        <taxon>Roseobacteraceae</taxon>
        <taxon>Pontibaca</taxon>
    </lineage>
</organism>
<sequence>MLFSAILRSFIQHGSLEIIRPNGHRLTFGDGTPPHVAVRLSTGKIAATLFRNPALVLGEAYMDGRLIIAHGSIYDFLDLLAQNLSSSPGGFWYGLSTRTQRVKKRATSIRRARRNVAHHYDLDARLYDLFLDDDKQYSCAYFRKMDDGIDLAQLQKKQHIAAKLYLDQPGLRVLDIGCGWGGMACYLAENFEAEVTGITLSQEQYEYCLKRAENSPARVRIDFRMLDYRELAEPYDRIVSVGMFEHVGKRSYPEFFAQIRNLLTEDGIALIHAIGFSDTPSPMNPFMRKYIFPGADVASLSEVFSVVEPSGLLVTDLEILRLHYAETLLRWRQRFTAQREKAVQLYDEKFYRMWEFYLAMCEVGFRRQALIVFQIQLAKQIDRLPITRDYMFETEREWTSEHRAQ</sequence>
<evidence type="ECO:0000256" key="2">
    <source>
        <dbReference type="ARBA" id="ARBA00022603"/>
    </source>
</evidence>
<reference evidence="8 9" key="1">
    <citation type="submission" date="2017-01" db="EMBL/GenBank/DDBJ databases">
        <authorList>
            <person name="Mah S.A."/>
            <person name="Swanson W.J."/>
            <person name="Moy G.W."/>
            <person name="Vacquier V.D."/>
        </authorList>
    </citation>
    <scope>NUCLEOTIDE SEQUENCE [LARGE SCALE GENOMIC DNA]</scope>
    <source>
        <strain evidence="8 9">DSM 21219</strain>
    </source>
</reference>
<dbReference type="Pfam" id="PF02353">
    <property type="entry name" value="CMAS"/>
    <property type="match status" value="1"/>
</dbReference>
<dbReference type="EMBL" id="FTPS01000001">
    <property type="protein sequence ID" value="SIT74919.1"/>
    <property type="molecule type" value="Genomic_DNA"/>
</dbReference>
<keyword evidence="4" id="KW-0949">S-adenosyl-L-methionine</keyword>
<evidence type="ECO:0000313" key="8">
    <source>
        <dbReference type="EMBL" id="SIT74919.1"/>
    </source>
</evidence>
<dbReference type="AlphaFoldDB" id="A0A1R3WC70"/>
<evidence type="ECO:0000256" key="6">
    <source>
        <dbReference type="PIRSR" id="PIRSR003085-1"/>
    </source>
</evidence>
<evidence type="ECO:0000259" key="7">
    <source>
        <dbReference type="Pfam" id="PF25371"/>
    </source>
</evidence>
<dbReference type="Proteomes" id="UP000192455">
    <property type="component" value="Unassembled WGS sequence"/>
</dbReference>
<proteinExistence type="inferred from homology"/>
<keyword evidence="5" id="KW-0443">Lipid metabolism</keyword>
<comment type="similarity">
    <text evidence="1">Belongs to the CFA/CMAS family.</text>
</comment>
<protein>
    <submittedName>
        <fullName evidence="8">Cyclopropane-fatty-acyl-phospholipid synthase</fullName>
    </submittedName>
</protein>
<keyword evidence="3" id="KW-0808">Transferase</keyword>
<evidence type="ECO:0000313" key="9">
    <source>
        <dbReference type="Proteomes" id="UP000192455"/>
    </source>
</evidence>
<dbReference type="PANTHER" id="PTHR43667">
    <property type="entry name" value="CYCLOPROPANE-FATTY-ACYL-PHOSPHOLIPID SYNTHASE"/>
    <property type="match status" value="1"/>
</dbReference>
<dbReference type="InterPro" id="IPR029063">
    <property type="entry name" value="SAM-dependent_MTases_sf"/>
</dbReference>
<keyword evidence="9" id="KW-1185">Reference proteome</keyword>
<dbReference type="PANTHER" id="PTHR43667:SF1">
    <property type="entry name" value="CYCLOPROPANE-FATTY-ACYL-PHOSPHOLIPID SYNTHASE"/>
    <property type="match status" value="1"/>
</dbReference>
<dbReference type="InterPro" id="IPR003333">
    <property type="entry name" value="CMAS"/>
</dbReference>
<dbReference type="InterPro" id="IPR057206">
    <property type="entry name" value="DUF7884"/>
</dbReference>
<dbReference type="CDD" id="cd02440">
    <property type="entry name" value="AdoMet_MTases"/>
    <property type="match status" value="1"/>
</dbReference>
<evidence type="ECO:0000256" key="3">
    <source>
        <dbReference type="ARBA" id="ARBA00022679"/>
    </source>
</evidence>
<dbReference type="GO" id="GO:0032259">
    <property type="term" value="P:methylation"/>
    <property type="evidence" value="ECO:0007669"/>
    <property type="project" value="UniProtKB-KW"/>
</dbReference>
<dbReference type="OrthoDB" id="9782855at2"/>
<dbReference type="GO" id="GO:0008168">
    <property type="term" value="F:methyltransferase activity"/>
    <property type="evidence" value="ECO:0007669"/>
    <property type="project" value="UniProtKB-KW"/>
</dbReference>
<accession>A0A1R3WC70</accession>